<dbReference type="RefSeq" id="WP_090018818.1">
    <property type="nucleotide sequence ID" value="NZ_FNCE01000002.1"/>
</dbReference>
<dbReference type="PANTHER" id="PTHR21192">
    <property type="entry name" value="NUCLEAR PROTEIN E3-3"/>
    <property type="match status" value="1"/>
</dbReference>
<gene>
    <name evidence="1" type="ORF">SAMN05216241_102177</name>
</gene>
<dbReference type="CDD" id="cd00248">
    <property type="entry name" value="Mth938-like"/>
    <property type="match status" value="1"/>
</dbReference>
<dbReference type="OrthoDB" id="7351393at2"/>
<organism evidence="1 2">
    <name type="scientific">Limimonas halophila</name>
    <dbReference type="NCBI Taxonomy" id="1082479"/>
    <lineage>
        <taxon>Bacteria</taxon>
        <taxon>Pseudomonadati</taxon>
        <taxon>Pseudomonadota</taxon>
        <taxon>Alphaproteobacteria</taxon>
        <taxon>Rhodospirillales</taxon>
        <taxon>Rhodovibrionaceae</taxon>
        <taxon>Limimonas</taxon>
    </lineage>
</organism>
<evidence type="ECO:0000313" key="1">
    <source>
        <dbReference type="EMBL" id="SDF73590.1"/>
    </source>
</evidence>
<dbReference type="Proteomes" id="UP000199415">
    <property type="component" value="Unassembled WGS sequence"/>
</dbReference>
<dbReference type="Pfam" id="PF04430">
    <property type="entry name" value="DUF498"/>
    <property type="match status" value="1"/>
</dbReference>
<protein>
    <submittedName>
        <fullName evidence="1">Uncharacterized conserved protein, contains Mth938-like domain</fullName>
    </submittedName>
</protein>
<accession>A0A1G7NJZ8</accession>
<dbReference type="PANTHER" id="PTHR21192:SF2">
    <property type="entry name" value="NADH DEHYDROGENASE [UBIQUINONE] 1 ALPHA SUBCOMPLEX ASSEMBLY FACTOR 3"/>
    <property type="match status" value="1"/>
</dbReference>
<dbReference type="InterPro" id="IPR007523">
    <property type="entry name" value="NDUFAF3/AAMDC"/>
</dbReference>
<dbReference type="Gene3D" id="3.40.1230.10">
    <property type="entry name" value="MTH938-like"/>
    <property type="match status" value="1"/>
</dbReference>
<reference evidence="1 2" key="1">
    <citation type="submission" date="2016-10" db="EMBL/GenBank/DDBJ databases">
        <authorList>
            <person name="de Groot N.N."/>
        </authorList>
    </citation>
    <scope>NUCLEOTIDE SEQUENCE [LARGE SCALE GENOMIC DNA]</scope>
    <source>
        <strain evidence="1 2">DSM 25584</strain>
    </source>
</reference>
<keyword evidence="2" id="KW-1185">Reference proteome</keyword>
<dbReference type="STRING" id="1082479.SAMN05216241_102177"/>
<evidence type="ECO:0000313" key="2">
    <source>
        <dbReference type="Proteomes" id="UP000199415"/>
    </source>
</evidence>
<proteinExistence type="predicted"/>
<dbReference type="AlphaFoldDB" id="A0A1G7NJZ8"/>
<dbReference type="SUPFAM" id="SSF64076">
    <property type="entry name" value="MTH938-like"/>
    <property type="match status" value="1"/>
</dbReference>
<dbReference type="EMBL" id="FNCE01000002">
    <property type="protein sequence ID" value="SDF73590.1"/>
    <property type="molecule type" value="Genomic_DNA"/>
</dbReference>
<name>A0A1G7NJZ8_9PROT</name>
<sequence length="124" mass="13656">MDVTPYVPEGRQIIEGYGDRRFRVGGEVYEGSVIVFPEQTVAWPVTAFEEMTLEQLQPVREAAGSVDLLLIGCGERTELVTRKLYEPLRAEGIVIEAMATGPACRTYNVLLAEERKVAAALIAV</sequence>
<dbReference type="InterPro" id="IPR036748">
    <property type="entry name" value="MTH938-like_sf"/>
</dbReference>